<accession>A0A158KHW7</accession>
<organism evidence="4 5">
    <name type="scientific">Caballeronia telluris</name>
    <dbReference type="NCBI Taxonomy" id="326475"/>
    <lineage>
        <taxon>Bacteria</taxon>
        <taxon>Pseudomonadati</taxon>
        <taxon>Pseudomonadota</taxon>
        <taxon>Betaproteobacteria</taxon>
        <taxon>Burkholderiales</taxon>
        <taxon>Burkholderiaceae</taxon>
        <taxon>Caballeronia</taxon>
    </lineage>
</organism>
<dbReference type="PRINTS" id="PR00368">
    <property type="entry name" value="FADPNR"/>
</dbReference>
<protein>
    <submittedName>
        <fullName evidence="4">Pyridine nucleotide-disulfide oxidoreductase, class II</fullName>
    </submittedName>
</protein>
<dbReference type="STRING" id="326475.AWB66_06305"/>
<proteinExistence type="predicted"/>
<keyword evidence="2" id="KW-0560">Oxidoreductase</keyword>
<dbReference type="Proteomes" id="UP000054717">
    <property type="component" value="Unassembled WGS sequence"/>
</dbReference>
<dbReference type="InterPro" id="IPR023753">
    <property type="entry name" value="FAD/NAD-binding_dom"/>
</dbReference>
<dbReference type="PANTHER" id="PTHR48105">
    <property type="entry name" value="THIOREDOXIN REDUCTASE 1-RELATED-RELATED"/>
    <property type="match status" value="1"/>
</dbReference>
<dbReference type="AlphaFoldDB" id="A0A158KHW7"/>
<dbReference type="RefSeq" id="WP_159462991.1">
    <property type="nucleotide sequence ID" value="NZ_FCNZ02000077.1"/>
</dbReference>
<feature type="domain" description="FAD/NAD(P)-binding" evidence="3">
    <location>
        <begin position="6"/>
        <end position="290"/>
    </location>
</feature>
<dbReference type="Pfam" id="PF07992">
    <property type="entry name" value="Pyr_redox_2"/>
    <property type="match status" value="1"/>
</dbReference>
<evidence type="ECO:0000259" key="3">
    <source>
        <dbReference type="Pfam" id="PF07992"/>
    </source>
</evidence>
<reference evidence="4" key="1">
    <citation type="submission" date="2016-01" db="EMBL/GenBank/DDBJ databases">
        <authorList>
            <person name="Peeters Charlotte."/>
        </authorList>
    </citation>
    <scope>NUCLEOTIDE SEQUENCE</scope>
    <source>
        <strain evidence="4">LMG 22936</strain>
    </source>
</reference>
<dbReference type="InterPro" id="IPR036188">
    <property type="entry name" value="FAD/NAD-bd_sf"/>
</dbReference>
<evidence type="ECO:0000256" key="2">
    <source>
        <dbReference type="ARBA" id="ARBA00023002"/>
    </source>
</evidence>
<keyword evidence="5" id="KW-1185">Reference proteome</keyword>
<dbReference type="GO" id="GO:0016491">
    <property type="term" value="F:oxidoreductase activity"/>
    <property type="evidence" value="ECO:0007669"/>
    <property type="project" value="UniProtKB-KW"/>
</dbReference>
<gene>
    <name evidence="4" type="ORF">AWB66_06305</name>
</gene>
<evidence type="ECO:0000313" key="5">
    <source>
        <dbReference type="Proteomes" id="UP000054717"/>
    </source>
</evidence>
<evidence type="ECO:0000256" key="1">
    <source>
        <dbReference type="ARBA" id="ARBA00022630"/>
    </source>
</evidence>
<dbReference type="Gene3D" id="3.50.50.60">
    <property type="entry name" value="FAD/NAD(P)-binding domain"/>
    <property type="match status" value="2"/>
</dbReference>
<dbReference type="InterPro" id="IPR050097">
    <property type="entry name" value="Ferredoxin-NADP_redctase_2"/>
</dbReference>
<keyword evidence="1" id="KW-0285">Flavoprotein</keyword>
<dbReference type="PRINTS" id="PR00469">
    <property type="entry name" value="PNDRDTASEII"/>
</dbReference>
<sequence>MDPVLDCVVVGGGPAGLTAALYLARFRRSTMVVDAGQSRASLIPIVRNLAGFESGISGKELVDKMRRQVDCYEVPVIAGRVVAILEAPAGFVIEYANNGGSCGRRVHTRCVLLACGIRDRLPPIAGADRLTQQGLLRFCAICDGFEAHGKRIAMLGSASRALTHALFFRTFCTRVAVVASDLSVLTSEERALAAQNSIELVAMSALQVPNDAEGPLSVVCADGRRQMFDAVYPVLGCFPETELLSGFDIERDRDGMIVADKQQRTSVTGMFAAGDAANSLNQICVAVGEAAIAATAIHRSLPGNPL</sequence>
<comment type="caution">
    <text evidence="4">The sequence shown here is derived from an EMBL/GenBank/DDBJ whole genome shotgun (WGS) entry which is preliminary data.</text>
</comment>
<evidence type="ECO:0000313" key="4">
    <source>
        <dbReference type="EMBL" id="SAL80736.1"/>
    </source>
</evidence>
<name>A0A158KHW7_9BURK</name>
<dbReference type="SUPFAM" id="SSF51905">
    <property type="entry name" value="FAD/NAD(P)-binding domain"/>
    <property type="match status" value="1"/>
</dbReference>
<dbReference type="EMBL" id="FCNZ02000077">
    <property type="protein sequence ID" value="SAL80736.1"/>
    <property type="molecule type" value="Genomic_DNA"/>
</dbReference>